<protein>
    <submittedName>
        <fullName evidence="1">Uncharacterized protein</fullName>
    </submittedName>
</protein>
<proteinExistence type="predicted"/>
<accession>A0A7X4KED3</accession>
<comment type="caution">
    <text evidence="1">The sequence shown here is derived from an EMBL/GenBank/DDBJ whole genome shotgun (WGS) entry which is preliminary data.</text>
</comment>
<dbReference type="Proteomes" id="UP000469734">
    <property type="component" value="Unassembled WGS sequence"/>
</dbReference>
<name>A0A7X4KED3_9BURK</name>
<evidence type="ECO:0000313" key="1">
    <source>
        <dbReference type="EMBL" id="MYM71241.1"/>
    </source>
</evidence>
<evidence type="ECO:0000313" key="2">
    <source>
        <dbReference type="Proteomes" id="UP000469734"/>
    </source>
</evidence>
<dbReference type="EMBL" id="WWCR01000002">
    <property type="protein sequence ID" value="MYM71241.1"/>
    <property type="molecule type" value="Genomic_DNA"/>
</dbReference>
<organism evidence="1 2">
    <name type="scientific">Duganella margarita</name>
    <dbReference type="NCBI Taxonomy" id="2692170"/>
    <lineage>
        <taxon>Bacteria</taxon>
        <taxon>Pseudomonadati</taxon>
        <taxon>Pseudomonadota</taxon>
        <taxon>Betaproteobacteria</taxon>
        <taxon>Burkholderiales</taxon>
        <taxon>Oxalobacteraceae</taxon>
        <taxon>Telluria group</taxon>
        <taxon>Duganella</taxon>
    </lineage>
</organism>
<reference evidence="1 2" key="1">
    <citation type="submission" date="2019-12" db="EMBL/GenBank/DDBJ databases">
        <title>Novel species isolated from a subtropical stream in China.</title>
        <authorList>
            <person name="Lu H."/>
        </authorList>
    </citation>
    <scope>NUCLEOTIDE SEQUENCE [LARGE SCALE GENOMIC DNA]</scope>
    <source>
        <strain evidence="1 2">FT134W</strain>
    </source>
</reference>
<gene>
    <name evidence="1" type="ORF">GTP56_03405</name>
</gene>
<dbReference type="AlphaFoldDB" id="A0A7X4KED3"/>
<dbReference type="RefSeq" id="WP_161049003.1">
    <property type="nucleotide sequence ID" value="NZ_WWCR01000002.1"/>
</dbReference>
<sequence length="95" mass="10952">MSYTVNKPIWTAVEKLGFMQFLSVVLTHYFAAKSLQIRLLPHLVVTKLWQDFRPACRKFAAKSGSTQPHSREVLEVRTDLWQTLALCGDLFASRR</sequence>